<dbReference type="KEGG" id="aten:116306764"/>
<dbReference type="GeneID" id="116306764"/>
<dbReference type="InterPro" id="IPR052613">
    <property type="entry name" value="LicD_transferase"/>
</dbReference>
<accession>A0A6P8IZT4</accession>
<evidence type="ECO:0000313" key="2">
    <source>
        <dbReference type="Proteomes" id="UP000515163"/>
    </source>
</evidence>
<feature type="domain" description="LicD/FKTN/FKRP nucleotidyltransferase" evidence="1">
    <location>
        <begin position="71"/>
        <end position="110"/>
    </location>
</feature>
<dbReference type="OrthoDB" id="444255at2759"/>
<dbReference type="InterPro" id="IPR007074">
    <property type="entry name" value="LicD/FKTN/FKRP_NTP_transf"/>
</dbReference>
<sequence>MCLPRISTKRFKQINAYTKKQKICTYVFYTAQRHADYVRDRNLKCMHSVEEMEQLLNLTYEVHTILDSLHIDHWLMYGSVFGAIRAQGPLAWDYDVDIGIRGIQFLKLKKTDIFGAFITAGLRVTDHVARNGLIGVSRPGWNLGVDVFTFYDYDGIMKRPGWASWLLFVNYELHHTFPSRLVKSPLPVTKFGFFNISVPREGNEILKYLYRFDWWKVVKPLSC</sequence>
<dbReference type="Pfam" id="PF04991">
    <property type="entry name" value="LicD"/>
    <property type="match status" value="1"/>
</dbReference>
<dbReference type="PANTHER" id="PTHR13627">
    <property type="entry name" value="FUKUTIN RELATED PROTEIN"/>
    <property type="match status" value="1"/>
</dbReference>
<name>A0A6P8IZT4_ACTTE</name>
<dbReference type="RefSeq" id="XP_031572719.1">
    <property type="nucleotide sequence ID" value="XM_031716859.1"/>
</dbReference>
<dbReference type="AlphaFoldDB" id="A0A6P8IZT4"/>
<organism evidence="2 3">
    <name type="scientific">Actinia tenebrosa</name>
    <name type="common">Australian red waratah sea anemone</name>
    <dbReference type="NCBI Taxonomy" id="6105"/>
    <lineage>
        <taxon>Eukaryota</taxon>
        <taxon>Metazoa</taxon>
        <taxon>Cnidaria</taxon>
        <taxon>Anthozoa</taxon>
        <taxon>Hexacorallia</taxon>
        <taxon>Actiniaria</taxon>
        <taxon>Actiniidae</taxon>
        <taxon>Actinia</taxon>
    </lineage>
</organism>
<dbReference type="Proteomes" id="UP000515163">
    <property type="component" value="Unplaced"/>
</dbReference>
<dbReference type="PANTHER" id="PTHR13627:SF32">
    <property type="entry name" value="AGAP006029-PA"/>
    <property type="match status" value="1"/>
</dbReference>
<evidence type="ECO:0000313" key="3">
    <source>
        <dbReference type="RefSeq" id="XP_031572719.1"/>
    </source>
</evidence>
<keyword evidence="2" id="KW-1185">Reference proteome</keyword>
<dbReference type="GO" id="GO:0009100">
    <property type="term" value="P:glycoprotein metabolic process"/>
    <property type="evidence" value="ECO:0007669"/>
    <property type="project" value="UniProtKB-ARBA"/>
</dbReference>
<proteinExistence type="predicted"/>
<dbReference type="InParanoid" id="A0A6P8IZT4"/>
<reference evidence="3" key="1">
    <citation type="submission" date="2025-08" db="UniProtKB">
        <authorList>
            <consortium name="RefSeq"/>
        </authorList>
    </citation>
    <scope>IDENTIFICATION</scope>
    <source>
        <tissue evidence="3">Tentacle</tissue>
    </source>
</reference>
<gene>
    <name evidence="3" type="primary">LOC116306764</name>
</gene>
<protein>
    <submittedName>
        <fullName evidence="3">Uncharacterized protein LOC116306764</fullName>
    </submittedName>
</protein>
<evidence type="ECO:0000259" key="1">
    <source>
        <dbReference type="Pfam" id="PF04991"/>
    </source>
</evidence>